<organism evidence="7 8">
    <name type="scientific">Pseudokineococcus basanitobsidens</name>
    <dbReference type="NCBI Taxonomy" id="1926649"/>
    <lineage>
        <taxon>Bacteria</taxon>
        <taxon>Bacillati</taxon>
        <taxon>Actinomycetota</taxon>
        <taxon>Actinomycetes</taxon>
        <taxon>Kineosporiales</taxon>
        <taxon>Kineosporiaceae</taxon>
        <taxon>Pseudokineococcus</taxon>
    </lineage>
</organism>
<feature type="domain" description="Glycosyl transferase family 1" evidence="5">
    <location>
        <begin position="171"/>
        <end position="327"/>
    </location>
</feature>
<feature type="transmembrane region" description="Helical" evidence="4">
    <location>
        <begin position="57"/>
        <end position="78"/>
    </location>
</feature>
<dbReference type="InterPro" id="IPR028098">
    <property type="entry name" value="Glyco_trans_4-like_N"/>
</dbReference>
<dbReference type="EC" id="2.4.-.-" evidence="7"/>
<keyword evidence="4" id="KW-1133">Transmembrane helix</keyword>
<evidence type="ECO:0000313" key="8">
    <source>
        <dbReference type="Proteomes" id="UP001387100"/>
    </source>
</evidence>
<evidence type="ECO:0000256" key="3">
    <source>
        <dbReference type="SAM" id="MobiDB-lite"/>
    </source>
</evidence>
<evidence type="ECO:0000256" key="1">
    <source>
        <dbReference type="ARBA" id="ARBA00022676"/>
    </source>
</evidence>
<evidence type="ECO:0000256" key="4">
    <source>
        <dbReference type="SAM" id="Phobius"/>
    </source>
</evidence>
<keyword evidence="4" id="KW-0812">Transmembrane</keyword>
<reference evidence="7 8" key="1">
    <citation type="journal article" date="2017" name="Int. J. Syst. Evol. Microbiol.">
        <title>Pseudokineococcus basanitobsidens sp. nov., isolated from volcanic rock.</title>
        <authorList>
            <person name="Lee D.W."/>
            <person name="Park M.Y."/>
            <person name="Kim J.J."/>
            <person name="Kim B.S."/>
        </authorList>
    </citation>
    <scope>NUCLEOTIDE SEQUENCE [LARGE SCALE GENOMIC DNA]</scope>
    <source>
        <strain evidence="7 8">DSM 103726</strain>
    </source>
</reference>
<keyword evidence="4" id="KW-0472">Membrane</keyword>
<gene>
    <name evidence="7" type="ORF">WDZ17_05270</name>
</gene>
<dbReference type="EMBL" id="JBBIAA010000003">
    <property type="protein sequence ID" value="MEJ5944702.1"/>
    <property type="molecule type" value="Genomic_DNA"/>
</dbReference>
<name>A0ABU8RI02_9ACTN</name>
<feature type="region of interest" description="Disordered" evidence="3">
    <location>
        <begin position="154"/>
        <end position="176"/>
    </location>
</feature>
<dbReference type="SUPFAM" id="SSF53756">
    <property type="entry name" value="UDP-Glycosyltransferase/glycogen phosphorylase"/>
    <property type="match status" value="1"/>
</dbReference>
<dbReference type="CDD" id="cd03801">
    <property type="entry name" value="GT4_PimA-like"/>
    <property type="match status" value="1"/>
</dbReference>
<dbReference type="RefSeq" id="WP_339574086.1">
    <property type="nucleotide sequence ID" value="NZ_JBBIAA010000003.1"/>
</dbReference>
<accession>A0ABU8RI02</accession>
<proteinExistence type="predicted"/>
<keyword evidence="2 7" id="KW-0808">Transferase</keyword>
<dbReference type="Pfam" id="PF13439">
    <property type="entry name" value="Glyco_transf_4"/>
    <property type="match status" value="1"/>
</dbReference>
<dbReference type="Proteomes" id="UP001387100">
    <property type="component" value="Unassembled WGS sequence"/>
</dbReference>
<sequence length="361" mass="39154">MERCAIELAAALGPQVPVVAIGEDAAPPDVLAPRFTSLGGSLRGVARVFSVVRLRRWSAAVDGVVVVVGVWAALPLLVCRRRLPFAVVVWEHSMSPENLAANPSLRLLHRAARHLYGRADAVVAVSEVLAAELEQWLAAPPVIAIPNLLRDEDAAAGPPRREGQPEEPAGRRTSRKDDGRVVVLAVGRLVPVKNHELLLTALTRLPEDWVLDVAGDGPLREALSVRCERLGLGSRVRFLGHVPDMKPLYDSCDVVALPSHGETFGLAMLEAARHERDVVVTDFPMARALVPSLVPGRSSPADADSFASTLVEVVTSPTPPHERRAAAARREHFVDPKRVVDRWVHLLQSVAPDLDRHESKT</sequence>
<evidence type="ECO:0000259" key="5">
    <source>
        <dbReference type="Pfam" id="PF00534"/>
    </source>
</evidence>
<keyword evidence="8" id="KW-1185">Reference proteome</keyword>
<dbReference type="InterPro" id="IPR001296">
    <property type="entry name" value="Glyco_trans_1"/>
</dbReference>
<dbReference type="PANTHER" id="PTHR12526">
    <property type="entry name" value="GLYCOSYLTRANSFERASE"/>
    <property type="match status" value="1"/>
</dbReference>
<keyword evidence="1 7" id="KW-0328">Glycosyltransferase</keyword>
<protein>
    <submittedName>
        <fullName evidence="7">Glycosyltransferase family 4 protein</fullName>
        <ecNumber evidence="7">2.4.-.-</ecNumber>
    </submittedName>
</protein>
<evidence type="ECO:0000313" key="7">
    <source>
        <dbReference type="EMBL" id="MEJ5944702.1"/>
    </source>
</evidence>
<evidence type="ECO:0000256" key="2">
    <source>
        <dbReference type="ARBA" id="ARBA00022679"/>
    </source>
</evidence>
<dbReference type="GO" id="GO:0016757">
    <property type="term" value="F:glycosyltransferase activity"/>
    <property type="evidence" value="ECO:0007669"/>
    <property type="project" value="UniProtKB-KW"/>
</dbReference>
<dbReference type="Gene3D" id="3.40.50.2000">
    <property type="entry name" value="Glycogen Phosphorylase B"/>
    <property type="match status" value="2"/>
</dbReference>
<dbReference type="Pfam" id="PF00534">
    <property type="entry name" value="Glycos_transf_1"/>
    <property type="match status" value="1"/>
</dbReference>
<comment type="caution">
    <text evidence="7">The sequence shown here is derived from an EMBL/GenBank/DDBJ whole genome shotgun (WGS) entry which is preliminary data.</text>
</comment>
<evidence type="ECO:0000259" key="6">
    <source>
        <dbReference type="Pfam" id="PF13439"/>
    </source>
</evidence>
<feature type="domain" description="Glycosyltransferase subfamily 4-like N-terminal" evidence="6">
    <location>
        <begin position="2"/>
        <end position="147"/>
    </location>
</feature>